<evidence type="ECO:0000313" key="1">
    <source>
        <dbReference type="EMBL" id="GAA5172918.1"/>
    </source>
</evidence>
<comment type="caution">
    <text evidence="1">The sequence shown here is derived from an EMBL/GenBank/DDBJ whole genome shotgun (WGS) entry which is preliminary data.</text>
</comment>
<evidence type="ECO:0008006" key="3">
    <source>
        <dbReference type="Google" id="ProtNLM"/>
    </source>
</evidence>
<name>A0ABP9R8C2_9RHOO</name>
<evidence type="ECO:0000313" key="2">
    <source>
        <dbReference type="Proteomes" id="UP001500547"/>
    </source>
</evidence>
<sequence>MAYDKNVSPVGWYLGSYLLRFIELDDADRNDPEKMFPSWENTVLVKAASLEAAYSKVEKIGKQNSKPYRGGPEGVKVKWEYLGVTEILPIYEEIADGAEIAWADRAPRKLKNLQQWVRPKSAIRQ</sequence>
<keyword evidence="2" id="KW-1185">Reference proteome</keyword>
<accession>A0ABP9R8C2</accession>
<dbReference type="EMBL" id="BAABLD010000022">
    <property type="protein sequence ID" value="GAA5172918.1"/>
    <property type="molecule type" value="Genomic_DNA"/>
</dbReference>
<dbReference type="RefSeq" id="WP_345534899.1">
    <property type="nucleotide sequence ID" value="NZ_BAABLD010000022.1"/>
</dbReference>
<dbReference type="Proteomes" id="UP001500547">
    <property type="component" value="Unassembled WGS sequence"/>
</dbReference>
<dbReference type="Pfam" id="PF14119">
    <property type="entry name" value="DUF4288"/>
    <property type="match status" value="1"/>
</dbReference>
<gene>
    <name evidence="1" type="ORF">GCM10025770_39670</name>
</gene>
<reference evidence="2" key="1">
    <citation type="journal article" date="2019" name="Int. J. Syst. Evol. Microbiol.">
        <title>The Global Catalogue of Microorganisms (GCM) 10K type strain sequencing project: providing services to taxonomists for standard genome sequencing and annotation.</title>
        <authorList>
            <consortium name="The Broad Institute Genomics Platform"/>
            <consortium name="The Broad Institute Genome Sequencing Center for Infectious Disease"/>
            <person name="Wu L."/>
            <person name="Ma J."/>
        </authorList>
    </citation>
    <scope>NUCLEOTIDE SEQUENCE [LARGE SCALE GENOMIC DNA]</scope>
    <source>
        <strain evidence="2">JCM 18715</strain>
    </source>
</reference>
<dbReference type="InterPro" id="IPR025630">
    <property type="entry name" value="DUF4288"/>
</dbReference>
<organism evidence="1 2">
    <name type="scientific">Viridibacterium curvum</name>
    <dbReference type="NCBI Taxonomy" id="1101404"/>
    <lineage>
        <taxon>Bacteria</taxon>
        <taxon>Pseudomonadati</taxon>
        <taxon>Pseudomonadota</taxon>
        <taxon>Betaproteobacteria</taxon>
        <taxon>Rhodocyclales</taxon>
        <taxon>Rhodocyclaceae</taxon>
        <taxon>Viridibacterium</taxon>
    </lineage>
</organism>
<protein>
    <recommendedName>
        <fullName evidence="3">DUF4288 domain-containing protein</fullName>
    </recommendedName>
</protein>
<proteinExistence type="predicted"/>